<comment type="caution">
    <text evidence="1">The sequence shown here is derived from an EMBL/GenBank/DDBJ whole genome shotgun (WGS) entry which is preliminary data.</text>
</comment>
<dbReference type="Proteomes" id="UP000550707">
    <property type="component" value="Unassembled WGS sequence"/>
</dbReference>
<evidence type="ECO:0000313" key="2">
    <source>
        <dbReference type="Proteomes" id="UP000550707"/>
    </source>
</evidence>
<dbReference type="EMBL" id="JACASF010000014">
    <property type="protein sequence ID" value="KAF6433865.1"/>
    <property type="molecule type" value="Genomic_DNA"/>
</dbReference>
<dbReference type="AlphaFoldDB" id="A0A7J8EF19"/>
<proteinExistence type="predicted"/>
<dbReference type="InParanoid" id="A0A7J8EF19"/>
<sequence length="122" mass="13371">MPPLSDLGSLLQVFPDFDFQSPVISLQASHPLQVGGQAVIQALQSPHSGYTLCPPNPRPPSQPGPWTPSHPVQWWSGTLRSGSQSPRRLHRRWLRCWPAGPGSWVTARSPGSGSLWRSWSGC</sequence>
<organism evidence="1 2">
    <name type="scientific">Molossus molossus</name>
    <name type="common">Pallas' mastiff bat</name>
    <name type="synonym">Vespertilio molossus</name>
    <dbReference type="NCBI Taxonomy" id="27622"/>
    <lineage>
        <taxon>Eukaryota</taxon>
        <taxon>Metazoa</taxon>
        <taxon>Chordata</taxon>
        <taxon>Craniata</taxon>
        <taxon>Vertebrata</taxon>
        <taxon>Euteleostomi</taxon>
        <taxon>Mammalia</taxon>
        <taxon>Eutheria</taxon>
        <taxon>Laurasiatheria</taxon>
        <taxon>Chiroptera</taxon>
        <taxon>Yangochiroptera</taxon>
        <taxon>Molossidae</taxon>
        <taxon>Molossus</taxon>
    </lineage>
</organism>
<gene>
    <name evidence="1" type="ORF">HJG59_008916</name>
</gene>
<keyword evidence="2" id="KW-1185">Reference proteome</keyword>
<name>A0A7J8EF19_MOLMO</name>
<reference evidence="1 2" key="1">
    <citation type="journal article" date="2020" name="Nature">
        <title>Six reference-quality genomes reveal evolution of bat adaptations.</title>
        <authorList>
            <person name="Jebb D."/>
            <person name="Huang Z."/>
            <person name="Pippel M."/>
            <person name="Hughes G.M."/>
            <person name="Lavrichenko K."/>
            <person name="Devanna P."/>
            <person name="Winkler S."/>
            <person name="Jermiin L.S."/>
            <person name="Skirmuntt E.C."/>
            <person name="Katzourakis A."/>
            <person name="Burkitt-Gray L."/>
            <person name="Ray D.A."/>
            <person name="Sullivan K.A.M."/>
            <person name="Roscito J.G."/>
            <person name="Kirilenko B.M."/>
            <person name="Davalos L.M."/>
            <person name="Corthals A.P."/>
            <person name="Power M.L."/>
            <person name="Jones G."/>
            <person name="Ransome R.D."/>
            <person name="Dechmann D.K.N."/>
            <person name="Locatelli A.G."/>
            <person name="Puechmaille S.J."/>
            <person name="Fedrigo O."/>
            <person name="Jarvis E.D."/>
            <person name="Hiller M."/>
            <person name="Vernes S.C."/>
            <person name="Myers E.W."/>
            <person name="Teeling E.C."/>
        </authorList>
    </citation>
    <scope>NUCLEOTIDE SEQUENCE [LARGE SCALE GENOMIC DNA]</scope>
    <source>
        <strain evidence="1">MMolMol1</strain>
        <tissue evidence="1">Muscle</tissue>
    </source>
</reference>
<protein>
    <submittedName>
        <fullName evidence="1">Uncharacterized protein</fullName>
    </submittedName>
</protein>
<accession>A0A7J8EF19</accession>
<evidence type="ECO:0000313" key="1">
    <source>
        <dbReference type="EMBL" id="KAF6433865.1"/>
    </source>
</evidence>